<evidence type="ECO:0000313" key="2">
    <source>
        <dbReference type="EMBL" id="RGV07398.1"/>
    </source>
</evidence>
<gene>
    <name evidence="2" type="ORF">DWW27_13520</name>
</gene>
<keyword evidence="1" id="KW-0812">Transmembrane</keyword>
<sequence length="169" mass="20483">MNDDKQTLNKRETLMGHIYVFLFFFVTTVACCLAIFMWNSDFRMFEQKEFVKIKMDRIKDFQQEQADSQLAIDSLFRKIETFEPGVHAKYEEDDIHYLINNLRNTYERNSWDKRYKLFMHVADFYSMWLSDKKQLWSIEQNIQLFKANLEECEIGLQKKVEDLRSGTKK</sequence>
<evidence type="ECO:0000256" key="1">
    <source>
        <dbReference type="SAM" id="Phobius"/>
    </source>
</evidence>
<keyword evidence="1" id="KW-1133">Transmembrane helix</keyword>
<dbReference type="Proteomes" id="UP000285379">
    <property type="component" value="Unassembled WGS sequence"/>
</dbReference>
<dbReference type="AlphaFoldDB" id="A0A412VKL9"/>
<evidence type="ECO:0008006" key="4">
    <source>
        <dbReference type="Google" id="ProtNLM"/>
    </source>
</evidence>
<accession>A0A412VKL9</accession>
<keyword evidence="1" id="KW-0472">Membrane</keyword>
<dbReference type="InterPro" id="IPR039449">
    <property type="entry name" value="TssO"/>
</dbReference>
<proteinExistence type="predicted"/>
<evidence type="ECO:0000313" key="3">
    <source>
        <dbReference type="Proteomes" id="UP000285379"/>
    </source>
</evidence>
<comment type="caution">
    <text evidence="2">The sequence shown here is derived from an EMBL/GenBank/DDBJ whole genome shotgun (WGS) entry which is preliminary data.</text>
</comment>
<protein>
    <recommendedName>
        <fullName evidence="4">Type VI secretion system transmembrane protein TssO</fullName>
    </recommendedName>
</protein>
<reference evidence="2 3" key="1">
    <citation type="submission" date="2018-08" db="EMBL/GenBank/DDBJ databases">
        <title>A genome reference for cultivated species of the human gut microbiota.</title>
        <authorList>
            <person name="Zou Y."/>
            <person name="Xue W."/>
            <person name="Luo G."/>
        </authorList>
    </citation>
    <scope>NUCLEOTIDE SEQUENCE [LARGE SCALE GENOMIC DNA]</scope>
    <source>
        <strain evidence="2 3">AF14-8</strain>
    </source>
</reference>
<organism evidence="2 3">
    <name type="scientific">Phocaeicola vulgatus</name>
    <name type="common">Bacteroides vulgatus</name>
    <dbReference type="NCBI Taxonomy" id="821"/>
    <lineage>
        <taxon>Bacteria</taxon>
        <taxon>Pseudomonadati</taxon>
        <taxon>Bacteroidota</taxon>
        <taxon>Bacteroidia</taxon>
        <taxon>Bacteroidales</taxon>
        <taxon>Bacteroidaceae</taxon>
        <taxon>Phocaeicola</taxon>
    </lineage>
</organism>
<dbReference type="RefSeq" id="WP_117928897.1">
    <property type="nucleotide sequence ID" value="NZ_QRYT01000032.1"/>
</dbReference>
<dbReference type="PROSITE" id="PS51257">
    <property type="entry name" value="PROKAR_LIPOPROTEIN"/>
    <property type="match status" value="1"/>
</dbReference>
<dbReference type="EMBL" id="QRYT01000032">
    <property type="protein sequence ID" value="RGV07398.1"/>
    <property type="molecule type" value="Genomic_DNA"/>
</dbReference>
<name>A0A412VKL9_PHOVU</name>
<feature type="transmembrane region" description="Helical" evidence="1">
    <location>
        <begin position="18"/>
        <end position="38"/>
    </location>
</feature>
<dbReference type="Pfam" id="PF17561">
    <property type="entry name" value="TssO"/>
    <property type="match status" value="1"/>
</dbReference>